<sequence length="342" mass="37222">MGTDGKLVAGYVLLGVGALLVVVAIILVIFLIQRRRNNGKTKRSNSPDTFKIVYKVPTANGVTTKIANDTLDARSVLTLRSEPGYRYVAPSNERAVSPVMVKAPSIVSSPPPVFVGPPTFSRPNSVDHVAVTLPRTGERFIVPAPNGTLPKILLPVSKKKAKKFKKTAAHTRPRFVYGTNTAASVLSAPAYVTSAPSVTSANNKYYLYGSTPNLAASHFTQARTDPTSLSEDEVDFGRPRSRASSVPTELEQVNLNALHARWSPSMRRRLDEMDRTEREHLSRVRQETQQNGGPNQLNRYSELAEAGKCKGSVGTQFKLTVALLFALRATLIANPRSAINCL</sequence>
<keyword evidence="2" id="KW-0472">Membrane</keyword>
<keyword evidence="2" id="KW-1133">Transmembrane helix</keyword>
<name>A0AAD9JA91_9ANNE</name>
<feature type="region of interest" description="Disordered" evidence="1">
    <location>
        <begin position="273"/>
        <end position="297"/>
    </location>
</feature>
<feature type="compositionally biased region" description="Basic and acidic residues" evidence="1">
    <location>
        <begin position="273"/>
        <end position="286"/>
    </location>
</feature>
<gene>
    <name evidence="3" type="ORF">LSH36_485g02019</name>
</gene>
<evidence type="ECO:0000313" key="3">
    <source>
        <dbReference type="EMBL" id="KAK2148755.1"/>
    </source>
</evidence>
<accession>A0AAD9JA91</accession>
<comment type="caution">
    <text evidence="3">The sequence shown here is derived from an EMBL/GenBank/DDBJ whole genome shotgun (WGS) entry which is preliminary data.</text>
</comment>
<dbReference type="NCBIfam" id="NF041738">
    <property type="entry name" value="GG_III-CTERM"/>
    <property type="match status" value="1"/>
</dbReference>
<dbReference type="EMBL" id="JAODUP010000485">
    <property type="protein sequence ID" value="KAK2148755.1"/>
    <property type="molecule type" value="Genomic_DNA"/>
</dbReference>
<feature type="compositionally biased region" description="Polar residues" evidence="1">
    <location>
        <begin position="287"/>
        <end position="297"/>
    </location>
</feature>
<reference evidence="3" key="1">
    <citation type="journal article" date="2023" name="Mol. Biol. Evol.">
        <title>Third-Generation Sequencing Reveals the Adaptive Role of the Epigenome in Three Deep-Sea Polychaetes.</title>
        <authorList>
            <person name="Perez M."/>
            <person name="Aroh O."/>
            <person name="Sun Y."/>
            <person name="Lan Y."/>
            <person name="Juniper S.K."/>
            <person name="Young C.R."/>
            <person name="Angers B."/>
            <person name="Qian P.Y."/>
        </authorList>
    </citation>
    <scope>NUCLEOTIDE SEQUENCE</scope>
    <source>
        <strain evidence="3">P08H-3</strain>
    </source>
</reference>
<protein>
    <submittedName>
        <fullName evidence="3">Uncharacterized protein</fullName>
    </submittedName>
</protein>
<evidence type="ECO:0000256" key="1">
    <source>
        <dbReference type="SAM" id="MobiDB-lite"/>
    </source>
</evidence>
<dbReference type="Proteomes" id="UP001208570">
    <property type="component" value="Unassembled WGS sequence"/>
</dbReference>
<dbReference type="AlphaFoldDB" id="A0AAD9JA91"/>
<proteinExistence type="predicted"/>
<evidence type="ECO:0000313" key="4">
    <source>
        <dbReference type="Proteomes" id="UP001208570"/>
    </source>
</evidence>
<keyword evidence="4" id="KW-1185">Reference proteome</keyword>
<feature type="transmembrane region" description="Helical" evidence="2">
    <location>
        <begin position="12"/>
        <end position="32"/>
    </location>
</feature>
<keyword evidence="2" id="KW-0812">Transmembrane</keyword>
<feature type="region of interest" description="Disordered" evidence="1">
    <location>
        <begin position="224"/>
        <end position="247"/>
    </location>
</feature>
<organism evidence="3 4">
    <name type="scientific">Paralvinella palmiformis</name>
    <dbReference type="NCBI Taxonomy" id="53620"/>
    <lineage>
        <taxon>Eukaryota</taxon>
        <taxon>Metazoa</taxon>
        <taxon>Spiralia</taxon>
        <taxon>Lophotrochozoa</taxon>
        <taxon>Annelida</taxon>
        <taxon>Polychaeta</taxon>
        <taxon>Sedentaria</taxon>
        <taxon>Canalipalpata</taxon>
        <taxon>Terebellida</taxon>
        <taxon>Terebelliformia</taxon>
        <taxon>Alvinellidae</taxon>
        <taxon>Paralvinella</taxon>
    </lineage>
</organism>
<evidence type="ECO:0000256" key="2">
    <source>
        <dbReference type="SAM" id="Phobius"/>
    </source>
</evidence>